<feature type="coiled-coil region" evidence="1">
    <location>
        <begin position="50"/>
        <end position="80"/>
    </location>
</feature>
<sequence length="93" mass="9838">MFKDGRQRLDDLAGVAGGVMSLLGGMKAEFEAVARAQAEALVSRLDLARAEDLDAAMEVARRAREQVEALEARIAALEAKLASSQPSAPEAEV</sequence>
<name>A0ABT3NR34_9PROT</name>
<proteinExistence type="predicted"/>
<dbReference type="Pfam" id="PF04380">
    <property type="entry name" value="BMFP"/>
    <property type="match status" value="1"/>
</dbReference>
<protein>
    <submittedName>
        <fullName evidence="2">Accessory factor UbiK family protein</fullName>
    </submittedName>
</protein>
<evidence type="ECO:0000256" key="1">
    <source>
        <dbReference type="SAM" id="Coils"/>
    </source>
</evidence>
<reference evidence="2 3" key="1">
    <citation type="submission" date="2022-10" db="EMBL/GenBank/DDBJ databases">
        <title>Roseococcus glaciei nov., sp. nov., isolated from glacier.</title>
        <authorList>
            <person name="Liu Q."/>
            <person name="Xin Y.-H."/>
        </authorList>
    </citation>
    <scope>NUCLEOTIDE SEQUENCE [LARGE SCALE GENOMIC DNA]</scope>
    <source>
        <strain evidence="2 3">MDT2-1-1</strain>
    </source>
</reference>
<dbReference type="InterPro" id="IPR007475">
    <property type="entry name" value="UbiK"/>
</dbReference>
<dbReference type="RefSeq" id="WP_301588275.1">
    <property type="nucleotide sequence ID" value="NZ_JAPFQI010000001.1"/>
</dbReference>
<gene>
    <name evidence="2" type="ORF">OF850_03160</name>
</gene>
<keyword evidence="1" id="KW-0175">Coiled coil</keyword>
<accession>A0ABT3NR34</accession>
<dbReference type="EMBL" id="JAPFQI010000001">
    <property type="protein sequence ID" value="MCW8084616.1"/>
    <property type="molecule type" value="Genomic_DNA"/>
</dbReference>
<dbReference type="Proteomes" id="UP001526430">
    <property type="component" value="Unassembled WGS sequence"/>
</dbReference>
<evidence type="ECO:0000313" key="2">
    <source>
        <dbReference type="EMBL" id="MCW8084616.1"/>
    </source>
</evidence>
<evidence type="ECO:0000313" key="3">
    <source>
        <dbReference type="Proteomes" id="UP001526430"/>
    </source>
</evidence>
<keyword evidence="3" id="KW-1185">Reference proteome</keyword>
<comment type="caution">
    <text evidence="2">The sequence shown here is derived from an EMBL/GenBank/DDBJ whole genome shotgun (WGS) entry which is preliminary data.</text>
</comment>
<organism evidence="2 3">
    <name type="scientific">Sabulicella glaciei</name>
    <dbReference type="NCBI Taxonomy" id="2984948"/>
    <lineage>
        <taxon>Bacteria</taxon>
        <taxon>Pseudomonadati</taxon>
        <taxon>Pseudomonadota</taxon>
        <taxon>Alphaproteobacteria</taxon>
        <taxon>Acetobacterales</taxon>
        <taxon>Acetobacteraceae</taxon>
        <taxon>Sabulicella</taxon>
    </lineage>
</organism>